<keyword evidence="2" id="KW-0732">Signal</keyword>
<feature type="disulfide bond" evidence="6">
    <location>
        <begin position="90"/>
        <end position="107"/>
    </location>
</feature>
<evidence type="ECO:0000313" key="12">
    <source>
        <dbReference type="Proteomes" id="UP001152320"/>
    </source>
</evidence>
<keyword evidence="4 6" id="KW-1015">Disulfide bond</keyword>
<feature type="region of interest" description="Disordered" evidence="7">
    <location>
        <begin position="1"/>
        <end position="53"/>
    </location>
</feature>
<dbReference type="SMART" id="SM00181">
    <property type="entry name" value="EGF"/>
    <property type="match status" value="3"/>
</dbReference>
<name>A0A9Q1HEU8_HOLLE</name>
<dbReference type="GO" id="GO:0005509">
    <property type="term" value="F:calcium ion binding"/>
    <property type="evidence" value="ECO:0007669"/>
    <property type="project" value="InterPro"/>
</dbReference>
<feature type="disulfide bond" evidence="6">
    <location>
        <begin position="109"/>
        <end position="118"/>
    </location>
</feature>
<dbReference type="PROSITE" id="PS01187">
    <property type="entry name" value="EGF_CA"/>
    <property type="match status" value="1"/>
</dbReference>
<evidence type="ECO:0000259" key="10">
    <source>
        <dbReference type="PROSITE" id="PS50825"/>
    </source>
</evidence>
<keyword evidence="8" id="KW-1133">Transmembrane helix</keyword>
<dbReference type="AlphaFoldDB" id="A0A9Q1HEU8"/>
<dbReference type="FunFam" id="2.10.25.10:FF:000004">
    <property type="entry name" value="Neurogenic locus notch 1"/>
    <property type="match status" value="1"/>
</dbReference>
<dbReference type="Gene3D" id="2.60.120.290">
    <property type="entry name" value="Spermadhesin, CUB domain"/>
    <property type="match status" value="1"/>
</dbReference>
<feature type="domain" description="EGF-like" evidence="9">
    <location>
        <begin position="121"/>
        <end position="157"/>
    </location>
</feature>
<keyword evidence="5" id="KW-0325">Glycoprotein</keyword>
<dbReference type="InterPro" id="IPR003410">
    <property type="entry name" value="HYR_dom"/>
</dbReference>
<dbReference type="PROSITE" id="PS50825">
    <property type="entry name" value="HYR"/>
    <property type="match status" value="2"/>
</dbReference>
<dbReference type="PROSITE" id="PS50026">
    <property type="entry name" value="EGF_3"/>
    <property type="match status" value="3"/>
</dbReference>
<dbReference type="PROSITE" id="PS00022">
    <property type="entry name" value="EGF_1"/>
    <property type="match status" value="1"/>
</dbReference>
<dbReference type="OrthoDB" id="283575at2759"/>
<keyword evidence="3" id="KW-0677">Repeat</keyword>
<reference evidence="11" key="1">
    <citation type="submission" date="2021-10" db="EMBL/GenBank/DDBJ databases">
        <title>Tropical sea cucumber genome reveals ecological adaptation and Cuvierian tubules defense mechanism.</title>
        <authorList>
            <person name="Chen T."/>
        </authorList>
    </citation>
    <scope>NUCLEOTIDE SEQUENCE</scope>
    <source>
        <strain evidence="11">Nanhai2018</strain>
        <tissue evidence="11">Muscle</tissue>
    </source>
</reference>
<sequence length="638" mass="70928">MKTQTEHSGKEIDDHRAYKLRAKDETVNPQVNTTPECHRTKDRSKGKNPRSQEDFVVTDQTTTEIYTVLAEGGVSTAVTNSASRCNPNPCEEFSTITCIDMVNDYVCMCIDGFEDKNCSTNINDCMSDPCQNNSTCVDGIAIYSCMCLPGFEGVHCENETVTTQGFTTNYVTTLQTTEMNTQTATDRPTTNLPTTLSPTSTEAEEINYECDVNICPNGERCLRREGFNVTDYVCECEIKPREEYGPTCEDTFIFFRSFDFFPCYGPQCSSGNFSTLNYPNNYRSRNLTMMLVYVPGALRFDFTFDKQAFQVEYGKDDLLVGRGLKPPISEVPSQIPEKEAITSAHFFHGYEIPDDFSIESDAFFIYWATDPTVVFKGFNLLWTSVAIEVTCPPSMTVSLNETSSRRAVYWDLPTVRSGVGNQNLKVQSNYKPGDIFGISRNTIQYIYEDDFGHREECSFGLSVEDNSNPIVIGCPESFELQTCTNEAANWTEPMVFDNSEEEVDMAFTIGNGLTELGSGDNVITYSYKDRSGNTAFCRFTVTLTCDSGGRNNAEEFPLWIVFAGAAAALALLFAILALFAYAKLQAVKAGHQADLSFNPEEFTGHKPGAPLEDAAPLTNGKEKIGMYEIHAYDNAGAV</sequence>
<comment type="caution">
    <text evidence="6">Lacks conserved residue(s) required for the propagation of feature annotation.</text>
</comment>
<comment type="caution">
    <text evidence="11">The sequence shown here is derived from an EMBL/GenBank/DDBJ whole genome shotgun (WGS) entry which is preliminary data.</text>
</comment>
<dbReference type="SUPFAM" id="SSF49854">
    <property type="entry name" value="Spermadhesin, CUB domain"/>
    <property type="match status" value="1"/>
</dbReference>
<gene>
    <name evidence="11" type="ORF">HOLleu_13596</name>
</gene>
<dbReference type="InterPro" id="IPR000152">
    <property type="entry name" value="EGF-type_Asp/Asn_hydroxyl_site"/>
</dbReference>
<feature type="compositionally biased region" description="Basic and acidic residues" evidence="7">
    <location>
        <begin position="36"/>
        <end position="53"/>
    </location>
</feature>
<dbReference type="InterPro" id="IPR000742">
    <property type="entry name" value="EGF"/>
</dbReference>
<organism evidence="11 12">
    <name type="scientific">Holothuria leucospilota</name>
    <name type="common">Black long sea cucumber</name>
    <name type="synonym">Mertensiothuria leucospilota</name>
    <dbReference type="NCBI Taxonomy" id="206669"/>
    <lineage>
        <taxon>Eukaryota</taxon>
        <taxon>Metazoa</taxon>
        <taxon>Echinodermata</taxon>
        <taxon>Eleutherozoa</taxon>
        <taxon>Echinozoa</taxon>
        <taxon>Holothuroidea</taxon>
        <taxon>Aspidochirotacea</taxon>
        <taxon>Aspidochirotida</taxon>
        <taxon>Holothuriidae</taxon>
        <taxon>Holothuria</taxon>
    </lineage>
</organism>
<dbReference type="PROSITE" id="PS00010">
    <property type="entry name" value="ASX_HYDROXYL"/>
    <property type="match status" value="2"/>
</dbReference>
<evidence type="ECO:0000256" key="2">
    <source>
        <dbReference type="ARBA" id="ARBA00022729"/>
    </source>
</evidence>
<feature type="domain" description="EGF-like" evidence="9">
    <location>
        <begin position="81"/>
        <end position="119"/>
    </location>
</feature>
<dbReference type="CDD" id="cd00054">
    <property type="entry name" value="EGF_CA"/>
    <property type="match status" value="2"/>
</dbReference>
<feature type="domain" description="HYR" evidence="10">
    <location>
        <begin position="466"/>
        <end position="545"/>
    </location>
</feature>
<evidence type="ECO:0000259" key="9">
    <source>
        <dbReference type="PROSITE" id="PS50026"/>
    </source>
</evidence>
<dbReference type="Gene3D" id="2.10.25.10">
    <property type="entry name" value="Laminin"/>
    <property type="match status" value="2"/>
</dbReference>
<dbReference type="InterPro" id="IPR035914">
    <property type="entry name" value="Sperma_CUB_dom_sf"/>
</dbReference>
<accession>A0A9Q1HEU8</accession>
<feature type="disulfide bond" evidence="6">
    <location>
        <begin position="147"/>
        <end position="156"/>
    </location>
</feature>
<dbReference type="Proteomes" id="UP001152320">
    <property type="component" value="Chromosome 5"/>
</dbReference>
<dbReference type="InterPro" id="IPR051022">
    <property type="entry name" value="Notch_Cell-Fate_Det"/>
</dbReference>
<feature type="transmembrane region" description="Helical" evidence="8">
    <location>
        <begin position="556"/>
        <end position="582"/>
    </location>
</feature>
<evidence type="ECO:0000256" key="7">
    <source>
        <dbReference type="SAM" id="MobiDB-lite"/>
    </source>
</evidence>
<keyword evidence="8" id="KW-0472">Membrane</keyword>
<dbReference type="Pfam" id="PF02494">
    <property type="entry name" value="HYR"/>
    <property type="match status" value="2"/>
</dbReference>
<evidence type="ECO:0000256" key="3">
    <source>
        <dbReference type="ARBA" id="ARBA00022737"/>
    </source>
</evidence>
<dbReference type="PANTHER" id="PTHR24049">
    <property type="entry name" value="CRUMBS FAMILY MEMBER"/>
    <property type="match status" value="1"/>
</dbReference>
<dbReference type="PROSITE" id="PS01186">
    <property type="entry name" value="EGF_2"/>
    <property type="match status" value="2"/>
</dbReference>
<dbReference type="InterPro" id="IPR001881">
    <property type="entry name" value="EGF-like_Ca-bd_dom"/>
</dbReference>
<evidence type="ECO:0000313" key="11">
    <source>
        <dbReference type="EMBL" id="KAJ8042523.1"/>
    </source>
</evidence>
<evidence type="ECO:0000256" key="4">
    <source>
        <dbReference type="ARBA" id="ARBA00023157"/>
    </source>
</evidence>
<evidence type="ECO:0000256" key="5">
    <source>
        <dbReference type="ARBA" id="ARBA00023180"/>
    </source>
</evidence>
<proteinExistence type="predicted"/>
<dbReference type="Pfam" id="PF00008">
    <property type="entry name" value="EGF"/>
    <property type="match status" value="1"/>
</dbReference>
<feature type="domain" description="HYR" evidence="10">
    <location>
        <begin position="381"/>
        <end position="465"/>
    </location>
</feature>
<keyword evidence="1 6" id="KW-0245">EGF-like domain</keyword>
<feature type="compositionally biased region" description="Basic and acidic residues" evidence="7">
    <location>
        <begin position="1"/>
        <end position="26"/>
    </location>
</feature>
<protein>
    <submittedName>
        <fullName evidence="11">Fibropellin-3</fullName>
    </submittedName>
</protein>
<dbReference type="EMBL" id="JAIZAY010000005">
    <property type="protein sequence ID" value="KAJ8042523.1"/>
    <property type="molecule type" value="Genomic_DNA"/>
</dbReference>
<evidence type="ECO:0000256" key="6">
    <source>
        <dbReference type="PROSITE-ProRule" id="PRU00076"/>
    </source>
</evidence>
<evidence type="ECO:0000256" key="8">
    <source>
        <dbReference type="SAM" id="Phobius"/>
    </source>
</evidence>
<feature type="domain" description="EGF-like" evidence="9">
    <location>
        <begin position="206"/>
        <end position="249"/>
    </location>
</feature>
<keyword evidence="12" id="KW-1185">Reference proteome</keyword>
<evidence type="ECO:0000256" key="1">
    <source>
        <dbReference type="ARBA" id="ARBA00022536"/>
    </source>
</evidence>
<dbReference type="SUPFAM" id="SSF57196">
    <property type="entry name" value="EGF/Laminin"/>
    <property type="match status" value="2"/>
</dbReference>
<dbReference type="InterPro" id="IPR018097">
    <property type="entry name" value="EGF_Ca-bd_CS"/>
</dbReference>
<dbReference type="SMART" id="SM00179">
    <property type="entry name" value="EGF_CA"/>
    <property type="match status" value="2"/>
</dbReference>
<keyword evidence="8" id="KW-0812">Transmembrane</keyword>